<accession>A0ABS3DS11</accession>
<reference evidence="2 3" key="1">
    <citation type="submission" date="2020-12" db="EMBL/GenBank/DDBJ databases">
        <title>Oil enriched cultivation method for isolating marine PHA-producing bacteria.</title>
        <authorList>
            <person name="Zheng W."/>
            <person name="Yu S."/>
            <person name="Huang Y."/>
        </authorList>
    </citation>
    <scope>NUCLEOTIDE SEQUENCE [LARGE SCALE GENOMIC DNA]</scope>
    <source>
        <strain evidence="2 3">SY-2-6</strain>
    </source>
</reference>
<dbReference type="EMBL" id="JAEKJY010000001">
    <property type="protein sequence ID" value="MBN8234117.1"/>
    <property type="molecule type" value="Genomic_DNA"/>
</dbReference>
<keyword evidence="1" id="KW-1133">Transmembrane helix</keyword>
<keyword evidence="3" id="KW-1185">Reference proteome</keyword>
<evidence type="ECO:0000256" key="1">
    <source>
        <dbReference type="SAM" id="Phobius"/>
    </source>
</evidence>
<evidence type="ECO:0000313" key="2">
    <source>
        <dbReference type="EMBL" id="MBN8234117.1"/>
    </source>
</evidence>
<feature type="transmembrane region" description="Helical" evidence="1">
    <location>
        <begin position="43"/>
        <end position="62"/>
    </location>
</feature>
<sequence>MKDKLKKDEWFHYIIAIVALASGLLHFFFNWDYYHHHHYLTSGLLFFTIGPVLYVVCAFAYYRAKTHD</sequence>
<protein>
    <submittedName>
        <fullName evidence="2">Uncharacterized protein</fullName>
    </submittedName>
</protein>
<proteinExistence type="predicted"/>
<dbReference type="RefSeq" id="WP_027953895.1">
    <property type="nucleotide sequence ID" value="NZ_JAEKJY010000001.1"/>
</dbReference>
<feature type="transmembrane region" description="Helical" evidence="1">
    <location>
        <begin position="12"/>
        <end position="31"/>
    </location>
</feature>
<organism evidence="2 3">
    <name type="scientific">Halobacillus kuroshimensis</name>
    <dbReference type="NCBI Taxonomy" id="302481"/>
    <lineage>
        <taxon>Bacteria</taxon>
        <taxon>Bacillati</taxon>
        <taxon>Bacillota</taxon>
        <taxon>Bacilli</taxon>
        <taxon>Bacillales</taxon>
        <taxon>Bacillaceae</taxon>
        <taxon>Halobacillus</taxon>
    </lineage>
</organism>
<dbReference type="Proteomes" id="UP000663970">
    <property type="component" value="Unassembled WGS sequence"/>
</dbReference>
<keyword evidence="1" id="KW-0472">Membrane</keyword>
<evidence type="ECO:0000313" key="3">
    <source>
        <dbReference type="Proteomes" id="UP000663970"/>
    </source>
</evidence>
<gene>
    <name evidence="2" type="ORF">JF544_02615</name>
</gene>
<name>A0ABS3DS11_9BACI</name>
<keyword evidence="1" id="KW-0812">Transmembrane</keyword>
<comment type="caution">
    <text evidence="2">The sequence shown here is derived from an EMBL/GenBank/DDBJ whole genome shotgun (WGS) entry which is preliminary data.</text>
</comment>